<proteinExistence type="predicted"/>
<keyword evidence="3" id="KW-1185">Reference proteome</keyword>
<comment type="caution">
    <text evidence="2">The sequence shown here is derived from an EMBL/GenBank/DDBJ whole genome shotgun (WGS) entry which is preliminary data.</text>
</comment>
<dbReference type="EMBL" id="CAUOFW020006780">
    <property type="protein sequence ID" value="CAK9176213.1"/>
    <property type="molecule type" value="Genomic_DNA"/>
</dbReference>
<evidence type="ECO:0000256" key="1">
    <source>
        <dbReference type="SAM" id="MobiDB-lite"/>
    </source>
</evidence>
<accession>A0ABC8U379</accession>
<dbReference type="Proteomes" id="UP001642360">
    <property type="component" value="Unassembled WGS sequence"/>
</dbReference>
<evidence type="ECO:0000313" key="2">
    <source>
        <dbReference type="EMBL" id="CAK9176213.1"/>
    </source>
</evidence>
<organism evidence="2 3">
    <name type="scientific">Ilex paraguariensis</name>
    <name type="common">yerba mate</name>
    <dbReference type="NCBI Taxonomy" id="185542"/>
    <lineage>
        <taxon>Eukaryota</taxon>
        <taxon>Viridiplantae</taxon>
        <taxon>Streptophyta</taxon>
        <taxon>Embryophyta</taxon>
        <taxon>Tracheophyta</taxon>
        <taxon>Spermatophyta</taxon>
        <taxon>Magnoliopsida</taxon>
        <taxon>eudicotyledons</taxon>
        <taxon>Gunneridae</taxon>
        <taxon>Pentapetalae</taxon>
        <taxon>asterids</taxon>
        <taxon>campanulids</taxon>
        <taxon>Aquifoliales</taxon>
        <taxon>Aquifoliaceae</taxon>
        <taxon>Ilex</taxon>
    </lineage>
</organism>
<evidence type="ECO:0000313" key="3">
    <source>
        <dbReference type="Proteomes" id="UP001642360"/>
    </source>
</evidence>
<feature type="region of interest" description="Disordered" evidence="1">
    <location>
        <begin position="1"/>
        <end position="37"/>
    </location>
</feature>
<feature type="compositionally biased region" description="Acidic residues" evidence="1">
    <location>
        <begin position="1"/>
        <end position="13"/>
    </location>
</feature>
<gene>
    <name evidence="2" type="ORF">ILEXP_LOCUS46052</name>
</gene>
<protein>
    <submittedName>
        <fullName evidence="2">Uncharacterized protein</fullName>
    </submittedName>
</protein>
<feature type="non-terminal residue" evidence="2">
    <location>
        <position position="1"/>
    </location>
</feature>
<dbReference type="AlphaFoldDB" id="A0ABC8U379"/>
<name>A0ABC8U379_9AQUA</name>
<sequence>SEKSEDDIPEDNETIAKVDPITPKSVTPEPPHNERRFSDFDLVQESTSYIGQLAQHHEMGGYMKEEVEAALEMPNHQDHLPAENHADQVVENNENQVIEDDPKWWDSESQYLLDSQQLVEGLSLCDELLQSQSPNRDGNETDKELKAKPRLADYAHLGPENLKKDLEACQALVFDPTNLELDTPPDFRLSQIVNSVILSGIFFRCIEHNGLYFIAIDFH</sequence>
<reference evidence="2 3" key="1">
    <citation type="submission" date="2024-02" db="EMBL/GenBank/DDBJ databases">
        <authorList>
            <person name="Vignale AGUSTIN F."/>
            <person name="Sosa J E."/>
            <person name="Modenutti C."/>
        </authorList>
    </citation>
    <scope>NUCLEOTIDE SEQUENCE [LARGE SCALE GENOMIC DNA]</scope>
</reference>